<proteinExistence type="predicted"/>
<evidence type="ECO:0000313" key="3">
    <source>
        <dbReference type="Proteomes" id="UP000280759"/>
    </source>
</evidence>
<evidence type="ECO:0000259" key="1">
    <source>
        <dbReference type="Pfam" id="PF07687"/>
    </source>
</evidence>
<organism evidence="2 3">
    <name type="scientific">Streptococcus canis</name>
    <dbReference type="NCBI Taxonomy" id="1329"/>
    <lineage>
        <taxon>Bacteria</taxon>
        <taxon>Bacillati</taxon>
        <taxon>Bacillota</taxon>
        <taxon>Bacilli</taxon>
        <taxon>Lactobacillales</taxon>
        <taxon>Streptococcaceae</taxon>
        <taxon>Streptococcus</taxon>
    </lineage>
</organism>
<dbReference type="Proteomes" id="UP000280759">
    <property type="component" value="Unassembled WGS sequence"/>
</dbReference>
<gene>
    <name evidence="2" type="ORF">FMV2238Y02_18590</name>
</gene>
<dbReference type="InterPro" id="IPR011650">
    <property type="entry name" value="Peptidase_M20_dimer"/>
</dbReference>
<evidence type="ECO:0000313" key="2">
    <source>
        <dbReference type="EMBL" id="VDC43360.1"/>
    </source>
</evidence>
<accession>A0A3P5Y1E5</accession>
<dbReference type="GO" id="GO:0016787">
    <property type="term" value="F:hydrolase activity"/>
    <property type="evidence" value="ECO:0007669"/>
    <property type="project" value="UniProtKB-ARBA"/>
</dbReference>
<reference evidence="2 3" key="1">
    <citation type="submission" date="2018-10" db="EMBL/GenBank/DDBJ databases">
        <authorList>
            <consortium name="Molecular Microbiology and Infection Unit (UMMI)"/>
            <person name="Machado M."/>
        </authorList>
    </citation>
    <scope>NUCLEOTIDE SEQUENCE [LARGE SCALE GENOMIC DNA]</scope>
    <source>
        <strain evidence="2">FMV2238.02</strain>
    </source>
</reference>
<feature type="domain" description="Peptidase M20 dimerisation" evidence="1">
    <location>
        <begin position="16"/>
        <end position="68"/>
    </location>
</feature>
<name>A0A3P5Y1E5_STRCB</name>
<dbReference type="Pfam" id="PF07687">
    <property type="entry name" value="M20_dimer"/>
    <property type="match status" value="1"/>
</dbReference>
<protein>
    <recommendedName>
        <fullName evidence="1">Peptidase M20 dimerisation domain-containing protein</fullName>
    </recommendedName>
</protein>
<dbReference type="AlphaFoldDB" id="A0A3P5Y1E5"/>
<keyword evidence="3" id="KW-1185">Reference proteome</keyword>
<sequence length="81" mass="9236">MLQSERRDFLKAYYCQPSIGIQGICSGYQEQGVKTIIPPQASAKMEVRLVLGLDPEFVFEHIQSYLLENGFDKVTSLWPIL</sequence>
<dbReference type="Gene3D" id="3.30.70.360">
    <property type="match status" value="1"/>
</dbReference>
<dbReference type="EMBL" id="UXEP01000034">
    <property type="protein sequence ID" value="VDC43360.1"/>
    <property type="molecule type" value="Genomic_DNA"/>
</dbReference>